<dbReference type="GO" id="GO:0000150">
    <property type="term" value="F:DNA strand exchange activity"/>
    <property type="evidence" value="ECO:0007669"/>
    <property type="project" value="InterPro"/>
</dbReference>
<evidence type="ECO:0000259" key="2">
    <source>
        <dbReference type="PROSITE" id="PS51736"/>
    </source>
</evidence>
<keyword evidence="5" id="KW-1185">Reference proteome</keyword>
<feature type="domain" description="Recombinase" evidence="3">
    <location>
        <begin position="137"/>
        <end position="246"/>
    </location>
</feature>
<feature type="region of interest" description="Disordered" evidence="1">
    <location>
        <begin position="121"/>
        <end position="149"/>
    </location>
</feature>
<evidence type="ECO:0000256" key="1">
    <source>
        <dbReference type="SAM" id="MobiDB-lite"/>
    </source>
</evidence>
<comment type="caution">
    <text evidence="4">The sequence shown here is derived from an EMBL/GenBank/DDBJ whole genome shotgun (WGS) entry which is preliminary data.</text>
</comment>
<dbReference type="InterPro" id="IPR038109">
    <property type="entry name" value="DNA_bind_recomb_sf"/>
</dbReference>
<evidence type="ECO:0000313" key="4">
    <source>
        <dbReference type="EMBL" id="RWA22570.1"/>
    </source>
</evidence>
<dbReference type="PROSITE" id="PS51737">
    <property type="entry name" value="RECOMBINASE_DNA_BIND"/>
    <property type="match status" value="1"/>
</dbReference>
<dbReference type="Pfam" id="PF07508">
    <property type="entry name" value="Recombinase"/>
    <property type="match status" value="1"/>
</dbReference>
<evidence type="ECO:0008006" key="6">
    <source>
        <dbReference type="Google" id="ProtNLM"/>
    </source>
</evidence>
<feature type="compositionally biased region" description="Basic and acidic residues" evidence="1">
    <location>
        <begin position="121"/>
        <end position="131"/>
    </location>
</feature>
<dbReference type="Pfam" id="PF00239">
    <property type="entry name" value="Resolvase"/>
    <property type="match status" value="1"/>
</dbReference>
<dbReference type="PANTHER" id="PTHR30461:SF23">
    <property type="entry name" value="DNA RECOMBINASE-RELATED"/>
    <property type="match status" value="1"/>
</dbReference>
<dbReference type="CDD" id="cd00338">
    <property type="entry name" value="Ser_Recombinase"/>
    <property type="match status" value="1"/>
</dbReference>
<reference evidence="4 5" key="1">
    <citation type="submission" date="2013-06" db="EMBL/GenBank/DDBJ databases">
        <title>The draft sequence of the Mycobacterium elephantis genome.</title>
        <authorList>
            <person name="Pettersson F.B."/>
            <person name="Das S."/>
            <person name="Dasgupta S."/>
            <person name="Bhattacharya A."/>
            <person name="Kirsebom L.A."/>
        </authorList>
    </citation>
    <scope>NUCLEOTIDE SEQUENCE [LARGE SCALE GENOMIC DNA]</scope>
    <source>
        <strain evidence="4 5">DSM 44368</strain>
    </source>
</reference>
<proteinExistence type="predicted"/>
<accession>A0A439DYE8</accession>
<evidence type="ECO:0000313" key="5">
    <source>
        <dbReference type="Proteomes" id="UP000287177"/>
    </source>
</evidence>
<dbReference type="Gene3D" id="3.40.50.1390">
    <property type="entry name" value="Resolvase, N-terminal catalytic domain"/>
    <property type="match status" value="1"/>
</dbReference>
<dbReference type="InterPro" id="IPR050639">
    <property type="entry name" value="SSR_resolvase"/>
</dbReference>
<organism evidence="4 5">
    <name type="scientific">Mycolicibacterium elephantis DSM 44368</name>
    <dbReference type="NCBI Taxonomy" id="1335622"/>
    <lineage>
        <taxon>Bacteria</taxon>
        <taxon>Bacillati</taxon>
        <taxon>Actinomycetota</taxon>
        <taxon>Actinomycetes</taxon>
        <taxon>Mycobacteriales</taxon>
        <taxon>Mycobacteriaceae</taxon>
        <taxon>Mycolicibacterium</taxon>
    </lineage>
</organism>
<dbReference type="InterPro" id="IPR036162">
    <property type="entry name" value="Resolvase-like_N_sf"/>
</dbReference>
<dbReference type="InterPro" id="IPR006119">
    <property type="entry name" value="Resolv_N"/>
</dbReference>
<dbReference type="PROSITE" id="PS51736">
    <property type="entry name" value="RECOMBINASES_3"/>
    <property type="match status" value="1"/>
</dbReference>
<dbReference type="InterPro" id="IPR011109">
    <property type="entry name" value="DNA_bind_recombinase_dom"/>
</dbReference>
<dbReference type="GO" id="GO:0003677">
    <property type="term" value="F:DNA binding"/>
    <property type="evidence" value="ECO:0007669"/>
    <property type="project" value="InterPro"/>
</dbReference>
<dbReference type="Gene3D" id="3.90.1750.20">
    <property type="entry name" value="Putative Large Serine Recombinase, Chain B, Domain 2"/>
    <property type="match status" value="1"/>
</dbReference>
<name>A0A439DYE8_9MYCO</name>
<gene>
    <name evidence="4" type="ORF">MELE44368_12405</name>
</gene>
<dbReference type="PANTHER" id="PTHR30461">
    <property type="entry name" value="DNA-INVERTASE FROM LAMBDOID PROPHAGE"/>
    <property type="match status" value="1"/>
</dbReference>
<sequence>MGDELAVSRQREDCLKLCERRGWTPVEYVDNDTSASNGKRRPAYTQMLADIRAGRVGAVVAWDADRLHRQPRELEDFIDLADAHKLALATVGGDFDLSTPTGRGNARMKGVFARMEMEQKSARQKRAERQLAESGKPHRGGRRPFGYTRDNKVFEPEASAVRDGYADILAGATLHSVAARWNAAGLKTTAGNDWTGTTVKQTLTKPRYAGLRAYHGEIVGKAEWEAIVTEDVWRSLCDLLAQRSPSRPFPARKYLLTSIAVCGVCGRPVGSSAKTDSAPVYKCKECGGVTRQIDKTDRWVIEHVVARLSQPDAAQVLVRENRADMPALRAEANALRSRLDALATDFAEGDLTASQLRTATERIKAKLSAVESQMFDANSRRMFDGLIGAEDVRAAFDALPLDRQRAVVDALLSVTIMPVGKGRAFDPERVVLKWKTGRG</sequence>
<dbReference type="SMART" id="SM00857">
    <property type="entry name" value="Resolvase"/>
    <property type="match status" value="1"/>
</dbReference>
<feature type="domain" description="Resolvase/invertase-type recombinase catalytic" evidence="2">
    <location>
        <begin position="1"/>
        <end position="135"/>
    </location>
</feature>
<dbReference type="Proteomes" id="UP000287177">
    <property type="component" value="Unassembled WGS sequence"/>
</dbReference>
<dbReference type="AlphaFoldDB" id="A0A439DYE8"/>
<dbReference type="SUPFAM" id="SSF53041">
    <property type="entry name" value="Resolvase-like"/>
    <property type="match status" value="1"/>
</dbReference>
<dbReference type="CDD" id="cd00029">
    <property type="entry name" value="C1"/>
    <property type="match status" value="1"/>
</dbReference>
<evidence type="ECO:0000259" key="3">
    <source>
        <dbReference type="PROSITE" id="PS51737"/>
    </source>
</evidence>
<dbReference type="EMBL" id="ATDN01000004">
    <property type="protein sequence ID" value="RWA22570.1"/>
    <property type="molecule type" value="Genomic_DNA"/>
</dbReference>
<protein>
    <recommendedName>
        <fullName evidence="6">Serine recombinase</fullName>
    </recommendedName>
</protein>